<dbReference type="PANTHER" id="PTHR31793">
    <property type="entry name" value="4-HYDROXYBENZOYL-COA THIOESTERASE FAMILY MEMBER"/>
    <property type="match status" value="1"/>
</dbReference>
<keyword evidence="2" id="KW-1185">Reference proteome</keyword>
<dbReference type="AlphaFoldDB" id="A0A5C1EAH3"/>
<dbReference type="Pfam" id="PF13279">
    <property type="entry name" value="4HBT_2"/>
    <property type="match status" value="1"/>
</dbReference>
<dbReference type="SUPFAM" id="SSF54637">
    <property type="entry name" value="Thioesterase/thiol ester dehydrase-isomerase"/>
    <property type="match status" value="1"/>
</dbReference>
<protein>
    <submittedName>
        <fullName evidence="1">Acyl-CoA thioester hydrolase</fullName>
    </submittedName>
</protein>
<organism evidence="1 2">
    <name type="scientific">Oryzomicrobium terrae</name>
    <dbReference type="NCBI Taxonomy" id="1735038"/>
    <lineage>
        <taxon>Bacteria</taxon>
        <taxon>Pseudomonadati</taxon>
        <taxon>Pseudomonadota</taxon>
        <taxon>Betaproteobacteria</taxon>
        <taxon>Rhodocyclales</taxon>
        <taxon>Rhodocyclaceae</taxon>
        <taxon>Oryzomicrobium</taxon>
    </lineage>
</organism>
<evidence type="ECO:0000313" key="2">
    <source>
        <dbReference type="Proteomes" id="UP000323671"/>
    </source>
</evidence>
<name>A0A5C1EAH3_9RHOO</name>
<gene>
    <name evidence="1" type="primary">ybgC</name>
    <name evidence="1" type="ORF">OTERR_18020</name>
</gene>
<dbReference type="GO" id="GO:0047617">
    <property type="term" value="F:fatty acyl-CoA hydrolase activity"/>
    <property type="evidence" value="ECO:0007669"/>
    <property type="project" value="TreeGrafter"/>
</dbReference>
<dbReference type="Proteomes" id="UP000323671">
    <property type="component" value="Chromosome"/>
</dbReference>
<dbReference type="RefSeq" id="WP_054621726.1">
    <property type="nucleotide sequence ID" value="NZ_CP022579.1"/>
</dbReference>
<dbReference type="CDD" id="cd00586">
    <property type="entry name" value="4HBT"/>
    <property type="match status" value="1"/>
</dbReference>
<dbReference type="EMBL" id="CP022579">
    <property type="protein sequence ID" value="QEL65278.1"/>
    <property type="molecule type" value="Genomic_DNA"/>
</dbReference>
<proteinExistence type="predicted"/>
<dbReference type="Gene3D" id="3.10.129.10">
    <property type="entry name" value="Hotdog Thioesterase"/>
    <property type="match status" value="1"/>
</dbReference>
<evidence type="ECO:0000313" key="1">
    <source>
        <dbReference type="EMBL" id="QEL65278.1"/>
    </source>
</evidence>
<sequence length="135" mass="15137">METLKKLVLTTEIPIRWGDMDAYQHVNNTIYFRYMEQARVEWLEALGYKVLPMGAAPVVITANCTFLAPLTYPGTVEVKLYAGDPGRSSVMTWYELRIKGDETLYATGESKVVWMDTATGKSAPIPDELRTLLAA</sequence>
<accession>A0A5C1EAH3</accession>
<dbReference type="InterPro" id="IPR050563">
    <property type="entry name" value="4-hydroxybenzoyl-CoA_TE"/>
</dbReference>
<dbReference type="PANTHER" id="PTHR31793:SF24">
    <property type="entry name" value="LONG-CHAIN ACYL-COA THIOESTERASE FADM"/>
    <property type="match status" value="1"/>
</dbReference>
<keyword evidence="1" id="KW-0378">Hydrolase</keyword>
<reference evidence="1 2" key="1">
    <citation type="submission" date="2017-07" db="EMBL/GenBank/DDBJ databases">
        <title>Complete genome sequence of Oryzomicrobium terrae TPP412.</title>
        <authorList>
            <person name="Chiu L.-W."/>
            <person name="Lo K.-J."/>
            <person name="Tsai Y.-M."/>
            <person name="Lin S.-S."/>
            <person name="Kuo C.-H."/>
            <person name="Liu C.-T."/>
        </authorList>
    </citation>
    <scope>NUCLEOTIDE SEQUENCE [LARGE SCALE GENOMIC DNA]</scope>
    <source>
        <strain evidence="1 2">TPP412</strain>
    </source>
</reference>
<dbReference type="InterPro" id="IPR029069">
    <property type="entry name" value="HotDog_dom_sf"/>
</dbReference>
<dbReference type="KEGG" id="otr:OTERR_18020"/>